<protein>
    <recommendedName>
        <fullName evidence="2">Mutator-like transposase domain-containing protein</fullName>
    </recommendedName>
</protein>
<dbReference type="OrthoDB" id="6374276at2759"/>
<keyword evidence="4" id="KW-1185">Reference proteome</keyword>
<feature type="domain" description="Mutator-like transposase" evidence="2">
    <location>
        <begin position="6"/>
        <end position="167"/>
    </location>
</feature>
<evidence type="ECO:0000256" key="1">
    <source>
        <dbReference type="SAM" id="MobiDB-lite"/>
    </source>
</evidence>
<dbReference type="Pfam" id="PF20700">
    <property type="entry name" value="Mutator"/>
    <property type="match status" value="1"/>
</dbReference>
<reference evidence="3 4" key="1">
    <citation type="submission" date="2019-05" db="EMBL/GenBank/DDBJ databases">
        <title>Another draft genome of Portunus trituberculatus and its Hox gene families provides insights of decapod evolution.</title>
        <authorList>
            <person name="Jeong J.-H."/>
            <person name="Song I."/>
            <person name="Kim S."/>
            <person name="Choi T."/>
            <person name="Kim D."/>
            <person name="Ryu S."/>
            <person name="Kim W."/>
        </authorList>
    </citation>
    <scope>NUCLEOTIDE SEQUENCE [LARGE SCALE GENOMIC DNA]</scope>
    <source>
        <tissue evidence="3">Muscle</tissue>
    </source>
</reference>
<feature type="region of interest" description="Disordered" evidence="1">
    <location>
        <begin position="289"/>
        <end position="315"/>
    </location>
</feature>
<evidence type="ECO:0000313" key="4">
    <source>
        <dbReference type="Proteomes" id="UP000324222"/>
    </source>
</evidence>
<dbReference type="EMBL" id="VSRR010021335">
    <property type="protein sequence ID" value="MPC63845.1"/>
    <property type="molecule type" value="Genomic_DNA"/>
</dbReference>
<organism evidence="3 4">
    <name type="scientific">Portunus trituberculatus</name>
    <name type="common">Swimming crab</name>
    <name type="synonym">Neptunus trituberculatus</name>
    <dbReference type="NCBI Taxonomy" id="210409"/>
    <lineage>
        <taxon>Eukaryota</taxon>
        <taxon>Metazoa</taxon>
        <taxon>Ecdysozoa</taxon>
        <taxon>Arthropoda</taxon>
        <taxon>Crustacea</taxon>
        <taxon>Multicrustacea</taxon>
        <taxon>Malacostraca</taxon>
        <taxon>Eumalacostraca</taxon>
        <taxon>Eucarida</taxon>
        <taxon>Decapoda</taxon>
        <taxon>Pleocyemata</taxon>
        <taxon>Brachyura</taxon>
        <taxon>Eubrachyura</taxon>
        <taxon>Portunoidea</taxon>
        <taxon>Portunidae</taxon>
        <taxon>Portuninae</taxon>
        <taxon>Portunus</taxon>
    </lineage>
</organism>
<comment type="caution">
    <text evidence="3">The sequence shown here is derived from an EMBL/GenBank/DDBJ whole genome shotgun (WGS) entry which is preliminary data.</text>
</comment>
<feature type="compositionally biased region" description="Basic residues" evidence="1">
    <location>
        <begin position="289"/>
        <end position="303"/>
    </location>
</feature>
<name>A0A5B7H2G8_PORTR</name>
<proteinExistence type="predicted"/>
<evidence type="ECO:0000313" key="3">
    <source>
        <dbReference type="EMBL" id="MPC63845.1"/>
    </source>
</evidence>
<dbReference type="AlphaFoldDB" id="A0A5B7H2G8"/>
<dbReference type="Proteomes" id="UP000324222">
    <property type="component" value="Unassembled WGS sequence"/>
</dbReference>
<evidence type="ECO:0000259" key="2">
    <source>
        <dbReference type="Pfam" id="PF20700"/>
    </source>
</evidence>
<dbReference type="InterPro" id="IPR049012">
    <property type="entry name" value="Mutator_transp_dom"/>
</dbReference>
<sequence>MMENLEMEVDAAVQIWKRSEEKLKFRYVSFIGDGDTSAYKAIEALNEGRGPYTRPGPLGTKVVKLECVNHVGKRLGTRLRKLKQDYFEMKTNVKGKQYKKSLFGGAGKLTDYVITHLTKYYTNAIYRNTNKSVSDLRRDIMASFLHTSSTDENPQHDLCPKGSDSWCFFLKARALGGPPNTHKKMKVHFTLNRQERQIVFGVYKDLSNDDLLRRCLGGHTQNSNEALHSKIWNTLSKTKFFGLKTVRYGITHTVLVHNMGYVGGSVVSRLGFTNGGGEYRKNLETKDKKRRSCLQVKPRKKKKTVADPVYKPGAY</sequence>
<accession>A0A5B7H2G8</accession>
<gene>
    <name evidence="3" type="ORF">E2C01_057951</name>
</gene>